<dbReference type="RefSeq" id="WP_073090018.1">
    <property type="nucleotide sequence ID" value="NZ_FRBC01000014.1"/>
</dbReference>
<dbReference type="InterPro" id="IPR008254">
    <property type="entry name" value="Flavodoxin/NO_synth"/>
</dbReference>
<dbReference type="Proteomes" id="UP000184263">
    <property type="component" value="Unassembled WGS sequence"/>
</dbReference>
<proteinExistence type="predicted"/>
<dbReference type="AlphaFoldDB" id="A0A1M6USL3"/>
<reference evidence="2 3" key="1">
    <citation type="submission" date="2016-11" db="EMBL/GenBank/DDBJ databases">
        <authorList>
            <person name="Jaros S."/>
            <person name="Januszkiewicz K."/>
            <person name="Wedrychowicz H."/>
        </authorList>
    </citation>
    <scope>NUCLEOTIDE SEQUENCE [LARGE SCALE GENOMIC DNA]</scope>
    <source>
        <strain evidence="2 3">HD4</strain>
    </source>
</reference>
<dbReference type="Pfam" id="PF12641">
    <property type="entry name" value="Flavodoxin_3"/>
    <property type="match status" value="1"/>
</dbReference>
<dbReference type="EMBL" id="FRBC01000014">
    <property type="protein sequence ID" value="SHK72179.1"/>
    <property type="molecule type" value="Genomic_DNA"/>
</dbReference>
<evidence type="ECO:0000313" key="3">
    <source>
        <dbReference type="Proteomes" id="UP000184263"/>
    </source>
</evidence>
<dbReference type="GO" id="GO:0006783">
    <property type="term" value="P:heme biosynthetic process"/>
    <property type="evidence" value="ECO:0007669"/>
    <property type="project" value="TreeGrafter"/>
</dbReference>
<protein>
    <submittedName>
        <fullName evidence="2">Flavodoxin</fullName>
    </submittedName>
</protein>
<evidence type="ECO:0000259" key="1">
    <source>
        <dbReference type="Pfam" id="PF12641"/>
    </source>
</evidence>
<sequence>MKILLTYSSKTGNTKKVAEAIGEALQLRAVPVEENPSPAGYDMVIAGYWVDRGTADAKMKDYLSRLAGQKVALFATLGAEADSEHAANCLENGAALLGEGCEVAGRFICQGKVAEEMVEMMKKMFPKGHPHAMTPERLARIEKAASHPDDADLAAAREYFSQLCLGVQ</sequence>
<gene>
    <name evidence="2" type="ORF">SAMN05216582_11452</name>
</gene>
<dbReference type="Gene3D" id="3.40.50.360">
    <property type="match status" value="1"/>
</dbReference>
<dbReference type="InterPro" id="IPR052200">
    <property type="entry name" value="Protoporphyrinogen_IX_DH"/>
</dbReference>
<dbReference type="GO" id="GO:0016651">
    <property type="term" value="F:oxidoreductase activity, acting on NAD(P)H"/>
    <property type="evidence" value="ECO:0007669"/>
    <property type="project" value="UniProtKB-ARBA"/>
</dbReference>
<dbReference type="SUPFAM" id="SSF52218">
    <property type="entry name" value="Flavoproteins"/>
    <property type="match status" value="1"/>
</dbReference>
<dbReference type="PANTHER" id="PTHR38030">
    <property type="entry name" value="PROTOPORPHYRINOGEN IX DEHYDROGENASE [MENAQUINONE]"/>
    <property type="match status" value="1"/>
</dbReference>
<dbReference type="OrthoDB" id="307208at2"/>
<name>A0A1M6USL3_SELRU</name>
<dbReference type="PANTHER" id="PTHR38030:SF2">
    <property type="entry name" value="PROTOPORPHYRINOGEN IX DEHYDROGENASE [QUINONE]"/>
    <property type="match status" value="1"/>
</dbReference>
<dbReference type="GO" id="GO:0010181">
    <property type="term" value="F:FMN binding"/>
    <property type="evidence" value="ECO:0007669"/>
    <property type="project" value="InterPro"/>
</dbReference>
<feature type="domain" description="Flavodoxin-like" evidence="1">
    <location>
        <begin position="4"/>
        <end position="160"/>
    </location>
</feature>
<accession>A0A1M6USL3</accession>
<evidence type="ECO:0000313" key="2">
    <source>
        <dbReference type="EMBL" id="SHK72179.1"/>
    </source>
</evidence>
<dbReference type="InterPro" id="IPR029039">
    <property type="entry name" value="Flavoprotein-like_sf"/>
</dbReference>
<dbReference type="GO" id="GO:0070819">
    <property type="term" value="F:menaquinone-dependent protoporphyrinogen oxidase activity"/>
    <property type="evidence" value="ECO:0007669"/>
    <property type="project" value="TreeGrafter"/>
</dbReference>
<organism evidence="2 3">
    <name type="scientific">Selenomonas ruminantium</name>
    <dbReference type="NCBI Taxonomy" id="971"/>
    <lineage>
        <taxon>Bacteria</taxon>
        <taxon>Bacillati</taxon>
        <taxon>Bacillota</taxon>
        <taxon>Negativicutes</taxon>
        <taxon>Selenomonadales</taxon>
        <taxon>Selenomonadaceae</taxon>
        <taxon>Selenomonas</taxon>
    </lineage>
</organism>